<dbReference type="OrthoDB" id="5422338at2"/>
<sequence>MADRPGVAAAAGEALSEAVRGRWAKAGKQAGVLGVAVGVVAAGAVAGVAAERLTVGRSIRRRAQLALDVAGPYGSLRGTPGTVVAEDGTVLSYETDPAEAYGAGADGAGAAQVGPGQRVLGALGLGHPRVDTGTGQAPSRPPLTAVFCHGYALNQDSFHFQRQALRGRVRSIYWDQRSHGRSQRGVTQGDGTPATIDELGRDLKAVLDAAVPEGPVVLVGHSMGGMTIMAFADQFPEFVRERVAGVAFLGTTAGGLGTVTFGLPAAGARTLHRVAPGVLRALGNQVDLVERGRRAASEVLTSLVKRYSFGSRDVDPAVVRFAQRMLESTPIDVVAEFYPAFAAHEKTEALAHLDGIPVLILAGERDLITPLDHSAAIAAQLPGAELVPVKDAAHMALLERPELVNAHLAGLLVRAADRAGAALPEPIRALAATVSAGARPPDA</sequence>
<feature type="transmembrane region" description="Helical" evidence="1">
    <location>
        <begin position="30"/>
        <end position="50"/>
    </location>
</feature>
<dbReference type="SUPFAM" id="SSF53474">
    <property type="entry name" value="alpha/beta-Hydrolases"/>
    <property type="match status" value="1"/>
</dbReference>
<dbReference type="STRING" id="76728.AQ490_08535"/>
<dbReference type="PANTHER" id="PTHR43194:SF2">
    <property type="entry name" value="PEROXISOMAL MEMBRANE PROTEIN LPX1"/>
    <property type="match status" value="1"/>
</dbReference>
<protein>
    <submittedName>
        <fullName evidence="3">Lipase</fullName>
    </submittedName>
</protein>
<evidence type="ECO:0000313" key="3">
    <source>
        <dbReference type="EMBL" id="KRV46826.1"/>
    </source>
</evidence>
<dbReference type="Pfam" id="PF00561">
    <property type="entry name" value="Abhydrolase_1"/>
    <property type="match status" value="1"/>
</dbReference>
<dbReference type="Gene3D" id="3.40.50.1820">
    <property type="entry name" value="alpha/beta hydrolase"/>
    <property type="match status" value="1"/>
</dbReference>
<dbReference type="InterPro" id="IPR050228">
    <property type="entry name" value="Carboxylesterase_BioH"/>
</dbReference>
<dbReference type="EMBL" id="LLZU01000038">
    <property type="protein sequence ID" value="KRV46826.1"/>
    <property type="molecule type" value="Genomic_DNA"/>
</dbReference>
<keyword evidence="4" id="KW-1185">Reference proteome</keyword>
<dbReference type="Proteomes" id="UP000050867">
    <property type="component" value="Unassembled WGS sequence"/>
</dbReference>
<comment type="caution">
    <text evidence="3">The sequence shown here is derived from an EMBL/GenBank/DDBJ whole genome shotgun (WGS) entry which is preliminary data.</text>
</comment>
<evidence type="ECO:0000256" key="1">
    <source>
        <dbReference type="SAM" id="Phobius"/>
    </source>
</evidence>
<name>A0A0T6LL93_WENVI</name>
<dbReference type="GO" id="GO:0003824">
    <property type="term" value="F:catalytic activity"/>
    <property type="evidence" value="ECO:0007669"/>
    <property type="project" value="UniProtKB-ARBA"/>
</dbReference>
<keyword evidence="1" id="KW-0812">Transmembrane</keyword>
<feature type="domain" description="AB hydrolase-1" evidence="2">
    <location>
        <begin position="146"/>
        <end position="401"/>
    </location>
</feature>
<dbReference type="AlphaFoldDB" id="A0A0T6LL93"/>
<evidence type="ECO:0000313" key="4">
    <source>
        <dbReference type="Proteomes" id="UP000050867"/>
    </source>
</evidence>
<dbReference type="eggNOG" id="COG2267">
    <property type="taxonomic scope" value="Bacteria"/>
</dbReference>
<reference evidence="3 4" key="1">
    <citation type="submission" date="2015-10" db="EMBL/GenBank/DDBJ databases">
        <title>Draft genome sequence of pyrrolomycin-producing Streptomyces vitaminophilus.</title>
        <authorList>
            <person name="Graham D.E."/>
            <person name="Mahan K.M."/>
            <person name="Klingeman D.M."/>
            <person name="Hettich R.L."/>
            <person name="Parry R.J."/>
        </authorList>
    </citation>
    <scope>NUCLEOTIDE SEQUENCE [LARGE SCALE GENOMIC DNA]</scope>
    <source>
        <strain evidence="3 4">ATCC 31673</strain>
    </source>
</reference>
<organism evidence="3 4">
    <name type="scientific">Wenjunlia vitaminophila</name>
    <name type="common">Streptomyces vitaminophilus</name>
    <dbReference type="NCBI Taxonomy" id="76728"/>
    <lineage>
        <taxon>Bacteria</taxon>
        <taxon>Bacillati</taxon>
        <taxon>Actinomycetota</taxon>
        <taxon>Actinomycetes</taxon>
        <taxon>Kitasatosporales</taxon>
        <taxon>Streptomycetaceae</taxon>
        <taxon>Wenjunlia</taxon>
    </lineage>
</organism>
<gene>
    <name evidence="3" type="ORF">AQ490_08535</name>
</gene>
<dbReference type="InterPro" id="IPR029058">
    <property type="entry name" value="AB_hydrolase_fold"/>
</dbReference>
<keyword evidence="1" id="KW-1133">Transmembrane helix</keyword>
<proteinExistence type="predicted"/>
<dbReference type="RefSeq" id="WP_040910841.1">
    <property type="nucleotide sequence ID" value="NZ_LLZU01000038.1"/>
</dbReference>
<keyword evidence="1" id="KW-0472">Membrane</keyword>
<dbReference type="PANTHER" id="PTHR43194">
    <property type="entry name" value="HYDROLASE ALPHA/BETA FOLD FAMILY"/>
    <property type="match status" value="1"/>
</dbReference>
<dbReference type="InterPro" id="IPR000073">
    <property type="entry name" value="AB_hydrolase_1"/>
</dbReference>
<evidence type="ECO:0000259" key="2">
    <source>
        <dbReference type="Pfam" id="PF00561"/>
    </source>
</evidence>
<accession>A0A0T6LL93</accession>